<keyword evidence="1" id="KW-0732">Signal</keyword>
<feature type="chain" id="PRO_5015567663" evidence="1">
    <location>
        <begin position="19"/>
        <end position="83"/>
    </location>
</feature>
<evidence type="ECO:0000256" key="1">
    <source>
        <dbReference type="SAM" id="SignalP"/>
    </source>
</evidence>
<dbReference type="EMBL" id="KZ678131">
    <property type="protein sequence ID" value="PSN70773.1"/>
    <property type="molecule type" value="Genomic_DNA"/>
</dbReference>
<dbReference type="AlphaFoldDB" id="A0A2T2NZD9"/>
<name>A0A2T2NZD9_CORCC</name>
<keyword evidence="3" id="KW-1185">Reference proteome</keyword>
<organism evidence="2 3">
    <name type="scientific">Corynespora cassiicola Philippines</name>
    <dbReference type="NCBI Taxonomy" id="1448308"/>
    <lineage>
        <taxon>Eukaryota</taxon>
        <taxon>Fungi</taxon>
        <taxon>Dikarya</taxon>
        <taxon>Ascomycota</taxon>
        <taxon>Pezizomycotina</taxon>
        <taxon>Dothideomycetes</taxon>
        <taxon>Pleosporomycetidae</taxon>
        <taxon>Pleosporales</taxon>
        <taxon>Corynesporascaceae</taxon>
        <taxon>Corynespora</taxon>
    </lineage>
</organism>
<gene>
    <name evidence="2" type="ORF">BS50DRAFT_267800</name>
</gene>
<dbReference type="Proteomes" id="UP000240883">
    <property type="component" value="Unassembled WGS sequence"/>
</dbReference>
<accession>A0A2T2NZD9</accession>
<protein>
    <submittedName>
        <fullName evidence="2">Uncharacterized protein</fullName>
    </submittedName>
</protein>
<evidence type="ECO:0000313" key="3">
    <source>
        <dbReference type="Proteomes" id="UP000240883"/>
    </source>
</evidence>
<proteinExistence type="predicted"/>
<sequence>MIEMALFMTLMESTIVSTSVVTITNDLGGYVEISWIFTSYLLSFSGENFLHSPSISLLTLMAIARVSNHMGQSFRYRQPEYFH</sequence>
<reference evidence="2 3" key="1">
    <citation type="journal article" date="2018" name="Front. Microbiol.">
        <title>Genome-Wide Analysis of Corynespora cassiicola Leaf Fall Disease Putative Effectors.</title>
        <authorList>
            <person name="Lopez D."/>
            <person name="Ribeiro S."/>
            <person name="Label P."/>
            <person name="Fumanal B."/>
            <person name="Venisse J.S."/>
            <person name="Kohler A."/>
            <person name="de Oliveira R.R."/>
            <person name="Labutti K."/>
            <person name="Lipzen A."/>
            <person name="Lail K."/>
            <person name="Bauer D."/>
            <person name="Ohm R.A."/>
            <person name="Barry K.W."/>
            <person name="Spatafora J."/>
            <person name="Grigoriev I.V."/>
            <person name="Martin F.M."/>
            <person name="Pujade-Renaud V."/>
        </authorList>
    </citation>
    <scope>NUCLEOTIDE SEQUENCE [LARGE SCALE GENOMIC DNA]</scope>
    <source>
        <strain evidence="2 3">Philippines</strain>
    </source>
</reference>
<feature type="signal peptide" evidence="1">
    <location>
        <begin position="1"/>
        <end position="18"/>
    </location>
</feature>
<evidence type="ECO:0000313" key="2">
    <source>
        <dbReference type="EMBL" id="PSN70773.1"/>
    </source>
</evidence>